<dbReference type="PROSITE" id="PS51670">
    <property type="entry name" value="SHKT"/>
    <property type="match status" value="1"/>
</dbReference>
<keyword evidence="10 15" id="KW-1133">Transmembrane helix</keyword>
<keyword evidence="13 15" id="KW-0472">Membrane</keyword>
<comment type="cofactor">
    <cofactor evidence="1">
        <name>L-ascorbate</name>
        <dbReference type="ChEBI" id="CHEBI:38290"/>
    </cofactor>
</comment>
<dbReference type="SMART" id="SM00254">
    <property type="entry name" value="ShKT"/>
    <property type="match status" value="1"/>
</dbReference>
<comment type="catalytic activity">
    <reaction evidence="14">
        <text>L-prolyl-[collagen] + 2-oxoglutarate + O2 = trans-4-hydroxy-L-prolyl-[collagen] + succinate + CO2</text>
        <dbReference type="Rhea" id="RHEA:18945"/>
        <dbReference type="Rhea" id="RHEA-COMP:11676"/>
        <dbReference type="Rhea" id="RHEA-COMP:11680"/>
        <dbReference type="ChEBI" id="CHEBI:15379"/>
        <dbReference type="ChEBI" id="CHEBI:16526"/>
        <dbReference type="ChEBI" id="CHEBI:16810"/>
        <dbReference type="ChEBI" id="CHEBI:30031"/>
        <dbReference type="ChEBI" id="CHEBI:50342"/>
        <dbReference type="ChEBI" id="CHEBI:61965"/>
        <dbReference type="EC" id="1.14.11.2"/>
    </reaction>
</comment>
<evidence type="ECO:0000259" key="16">
    <source>
        <dbReference type="PROSITE" id="PS51670"/>
    </source>
</evidence>
<dbReference type="GO" id="GO:0004656">
    <property type="term" value="F:procollagen-proline 4-dioxygenase activity"/>
    <property type="evidence" value="ECO:0007669"/>
    <property type="project" value="UniProtKB-EC"/>
</dbReference>
<dbReference type="InterPro" id="IPR006620">
    <property type="entry name" value="Pro_4_hyd_alph"/>
</dbReference>
<comment type="similarity">
    <text evidence="3">Belongs to the P4HA family.</text>
</comment>
<dbReference type="SMART" id="SM00702">
    <property type="entry name" value="P4Hc"/>
    <property type="match status" value="1"/>
</dbReference>
<evidence type="ECO:0000256" key="5">
    <source>
        <dbReference type="ARBA" id="ARBA00022692"/>
    </source>
</evidence>
<evidence type="ECO:0000256" key="9">
    <source>
        <dbReference type="ARBA" id="ARBA00022968"/>
    </source>
</evidence>
<evidence type="ECO:0000256" key="13">
    <source>
        <dbReference type="ARBA" id="ARBA00023136"/>
    </source>
</evidence>
<sequence length="352" mass="39368">LLRKHEVPGGIRVSRSFTDPFGNSNNCVSTTLHSPKRKSLFCSVTTMTNFLWVFIFVALGICSELRFAESGRKELRAEEVNGDAIIQSGHPVRSNRFDPSRVIQLSWRPRVFLYRDFLSAEETDLLISLVHGTRNSSTIDNASVDAVKFPTMGIPLDAKDPTSSRIEERISAWTFLPKGNSKPLHVLHSGRESLKGNYGYFERNSTLKSSEPLMATVILYLSNATQGGQILFPESENKILSDCTKSSDSLRPTKGNAIVFFNVHLDASPDRSSSHARCPVIDGEMWYAIKFFYLRSVTVQKDPLQSDGDTYCTDEDENCTRWAATGECERNPVFMVGSPDYYGTCRKSCNAC</sequence>
<gene>
    <name evidence="17" type="ORF">AABB24_026235</name>
</gene>
<proteinExistence type="inferred from homology"/>
<evidence type="ECO:0000313" key="18">
    <source>
        <dbReference type="Proteomes" id="UP001627284"/>
    </source>
</evidence>
<keyword evidence="12" id="KW-0408">Iron</keyword>
<keyword evidence="9" id="KW-0735">Signal-anchor</keyword>
<keyword evidence="7" id="KW-0256">Endoplasmic reticulum</keyword>
<accession>A0ABD2SE21</accession>
<reference evidence="17 18" key="1">
    <citation type="submission" date="2024-05" db="EMBL/GenBank/DDBJ databases">
        <title>De novo assembly of an allotetraploid wild potato.</title>
        <authorList>
            <person name="Hosaka A.J."/>
        </authorList>
    </citation>
    <scope>NUCLEOTIDE SEQUENCE [LARGE SCALE GENOMIC DNA]</scope>
    <source>
        <tissue evidence="17">Young leaves</tissue>
    </source>
</reference>
<keyword evidence="5 15" id="KW-0812">Transmembrane</keyword>
<keyword evidence="18" id="KW-1185">Reference proteome</keyword>
<protein>
    <recommendedName>
        <fullName evidence="4">procollagen-proline 4-dioxygenase</fullName>
        <ecNumber evidence="4">1.14.11.2</ecNumber>
    </recommendedName>
</protein>
<keyword evidence="11" id="KW-0560">Oxidoreductase</keyword>
<comment type="caution">
    <text evidence="17">The sequence shown here is derived from an EMBL/GenBank/DDBJ whole genome shotgun (WGS) entry which is preliminary data.</text>
</comment>
<dbReference type="EC" id="1.14.11.2" evidence="4"/>
<comment type="subcellular location">
    <subcellularLocation>
        <location evidence="2">Endoplasmic reticulum membrane</location>
        <topology evidence="2">Single-pass type II membrane protein</topology>
    </subcellularLocation>
</comment>
<keyword evidence="8" id="KW-0223">Dioxygenase</keyword>
<dbReference type="InterPro" id="IPR045054">
    <property type="entry name" value="P4HA-like"/>
</dbReference>
<dbReference type="Proteomes" id="UP001627284">
    <property type="component" value="Unassembled WGS sequence"/>
</dbReference>
<evidence type="ECO:0000256" key="10">
    <source>
        <dbReference type="ARBA" id="ARBA00022989"/>
    </source>
</evidence>
<dbReference type="Gene3D" id="2.60.120.620">
    <property type="entry name" value="q2cbj1_9rhob like domain"/>
    <property type="match status" value="1"/>
</dbReference>
<evidence type="ECO:0000256" key="3">
    <source>
        <dbReference type="ARBA" id="ARBA00006511"/>
    </source>
</evidence>
<evidence type="ECO:0000256" key="8">
    <source>
        <dbReference type="ARBA" id="ARBA00022964"/>
    </source>
</evidence>
<evidence type="ECO:0000256" key="6">
    <source>
        <dbReference type="ARBA" id="ARBA00022723"/>
    </source>
</evidence>
<keyword evidence="6" id="KW-0479">Metal-binding</keyword>
<feature type="non-terminal residue" evidence="17">
    <location>
        <position position="1"/>
    </location>
</feature>
<dbReference type="AlphaFoldDB" id="A0ABD2SE21"/>
<evidence type="ECO:0000256" key="4">
    <source>
        <dbReference type="ARBA" id="ARBA00012269"/>
    </source>
</evidence>
<evidence type="ECO:0000256" key="14">
    <source>
        <dbReference type="ARBA" id="ARBA00049169"/>
    </source>
</evidence>
<dbReference type="PANTHER" id="PTHR10869">
    <property type="entry name" value="PROLYL 4-HYDROXYLASE ALPHA SUBUNIT"/>
    <property type="match status" value="1"/>
</dbReference>
<feature type="transmembrane region" description="Helical" evidence="15">
    <location>
        <begin position="40"/>
        <end position="61"/>
    </location>
</feature>
<organism evidence="17 18">
    <name type="scientific">Solanum stoloniferum</name>
    <dbReference type="NCBI Taxonomy" id="62892"/>
    <lineage>
        <taxon>Eukaryota</taxon>
        <taxon>Viridiplantae</taxon>
        <taxon>Streptophyta</taxon>
        <taxon>Embryophyta</taxon>
        <taxon>Tracheophyta</taxon>
        <taxon>Spermatophyta</taxon>
        <taxon>Magnoliopsida</taxon>
        <taxon>eudicotyledons</taxon>
        <taxon>Gunneridae</taxon>
        <taxon>Pentapetalae</taxon>
        <taxon>asterids</taxon>
        <taxon>lamiids</taxon>
        <taxon>Solanales</taxon>
        <taxon>Solanaceae</taxon>
        <taxon>Solanoideae</taxon>
        <taxon>Solaneae</taxon>
        <taxon>Solanum</taxon>
    </lineage>
</organism>
<dbReference type="EMBL" id="JBJKTR010000015">
    <property type="protein sequence ID" value="KAL3342107.1"/>
    <property type="molecule type" value="Genomic_DNA"/>
</dbReference>
<evidence type="ECO:0000256" key="11">
    <source>
        <dbReference type="ARBA" id="ARBA00023002"/>
    </source>
</evidence>
<evidence type="ECO:0000256" key="12">
    <source>
        <dbReference type="ARBA" id="ARBA00023004"/>
    </source>
</evidence>
<dbReference type="GO" id="GO:0005789">
    <property type="term" value="C:endoplasmic reticulum membrane"/>
    <property type="evidence" value="ECO:0007669"/>
    <property type="project" value="UniProtKB-SubCell"/>
</dbReference>
<evidence type="ECO:0000256" key="2">
    <source>
        <dbReference type="ARBA" id="ARBA00004648"/>
    </source>
</evidence>
<evidence type="ECO:0000256" key="7">
    <source>
        <dbReference type="ARBA" id="ARBA00022824"/>
    </source>
</evidence>
<dbReference type="InterPro" id="IPR003582">
    <property type="entry name" value="ShKT_dom"/>
</dbReference>
<evidence type="ECO:0000256" key="1">
    <source>
        <dbReference type="ARBA" id="ARBA00001961"/>
    </source>
</evidence>
<evidence type="ECO:0000256" key="15">
    <source>
        <dbReference type="SAM" id="Phobius"/>
    </source>
</evidence>
<name>A0ABD2SE21_9SOLN</name>
<dbReference type="GO" id="GO:0046872">
    <property type="term" value="F:metal ion binding"/>
    <property type="evidence" value="ECO:0007669"/>
    <property type="project" value="UniProtKB-KW"/>
</dbReference>
<dbReference type="PANTHER" id="PTHR10869:SF102">
    <property type="entry name" value="PROLYL 4-HYDROXYLASE 12-RELATED"/>
    <property type="match status" value="1"/>
</dbReference>
<feature type="domain" description="ShKT" evidence="16">
    <location>
        <begin position="312"/>
        <end position="352"/>
    </location>
</feature>
<evidence type="ECO:0000313" key="17">
    <source>
        <dbReference type="EMBL" id="KAL3342107.1"/>
    </source>
</evidence>